<feature type="region of interest" description="Disordered" evidence="1">
    <location>
        <begin position="40"/>
        <end position="85"/>
    </location>
</feature>
<feature type="compositionally biased region" description="Basic and acidic residues" evidence="1">
    <location>
        <begin position="74"/>
        <end position="85"/>
    </location>
</feature>
<dbReference type="Proteomes" id="UP001317870">
    <property type="component" value="Chromosome"/>
</dbReference>
<name>A0ABM8D5M2_9NOCA</name>
<evidence type="ECO:0008006" key="5">
    <source>
        <dbReference type="Google" id="ProtNLM"/>
    </source>
</evidence>
<feature type="transmembrane region" description="Helical" evidence="2">
    <location>
        <begin position="20"/>
        <end position="38"/>
    </location>
</feature>
<sequence>MRGSHVRGYPRNQEVSDVTYLLALIAVVAIAVLCWKAFGPERTGPTAPQTRSPQRKRVIGPDDDPEFLWRLSRQHRDGESGSTER</sequence>
<keyword evidence="2" id="KW-0812">Transmembrane</keyword>
<proteinExistence type="predicted"/>
<organism evidence="3 4">
    <name type="scientific">Nocardia sputorum</name>
    <dbReference type="NCBI Taxonomy" id="2984338"/>
    <lineage>
        <taxon>Bacteria</taxon>
        <taxon>Bacillati</taxon>
        <taxon>Actinomycetota</taxon>
        <taxon>Actinomycetes</taxon>
        <taxon>Mycobacteriales</taxon>
        <taxon>Nocardiaceae</taxon>
        <taxon>Nocardia</taxon>
    </lineage>
</organism>
<dbReference type="EMBL" id="AP026978">
    <property type="protein sequence ID" value="BDU02691.1"/>
    <property type="molecule type" value="Genomic_DNA"/>
</dbReference>
<evidence type="ECO:0000313" key="4">
    <source>
        <dbReference type="Proteomes" id="UP001317870"/>
    </source>
</evidence>
<gene>
    <name evidence="3" type="ORF">IFM12276_57190</name>
</gene>
<accession>A0ABM8D5M2</accession>
<protein>
    <recommendedName>
        <fullName evidence="5">Secreted protein</fullName>
    </recommendedName>
</protein>
<evidence type="ECO:0000313" key="3">
    <source>
        <dbReference type="EMBL" id="BDU02691.1"/>
    </source>
</evidence>
<evidence type="ECO:0000256" key="2">
    <source>
        <dbReference type="SAM" id="Phobius"/>
    </source>
</evidence>
<keyword evidence="2" id="KW-0472">Membrane</keyword>
<keyword evidence="2" id="KW-1133">Transmembrane helix</keyword>
<evidence type="ECO:0000256" key="1">
    <source>
        <dbReference type="SAM" id="MobiDB-lite"/>
    </source>
</evidence>
<reference evidence="3 4" key="1">
    <citation type="submission" date="2022-11" db="EMBL/GenBank/DDBJ databases">
        <title>Genome Sequencing of Nocardia sp. ON39_IFM12276 and assembly.</title>
        <authorList>
            <person name="Shimojima M."/>
            <person name="Toyokawa M."/>
            <person name="Uesaka K."/>
        </authorList>
    </citation>
    <scope>NUCLEOTIDE SEQUENCE [LARGE SCALE GENOMIC DNA]</scope>
    <source>
        <strain evidence="3 4">IFM 12276</strain>
    </source>
</reference>
<keyword evidence="4" id="KW-1185">Reference proteome</keyword>